<dbReference type="GO" id="GO:0004049">
    <property type="term" value="F:anthranilate synthase activity"/>
    <property type="evidence" value="ECO:0007669"/>
    <property type="project" value="TreeGrafter"/>
</dbReference>
<dbReference type="Pfam" id="PF00117">
    <property type="entry name" value="GATase"/>
    <property type="match status" value="1"/>
</dbReference>
<sequence>MLVMIDNYDSFTYNIVQYLGELGSDVKVFRNDSISIQEIQDLSPSQIVISPGPCTPNEAGISMDVVDRFTGRIPILGICLGHQTIGQAYGGKVVQARKVMHGKLSAIHHSGCGIFEGLPSPFMATRYHSLIIDSAGLPDCLEITAWTESDTGDQDEIMGVRHKDFEVDGVQFHPESILSEHGHEILKNFLIRELE</sequence>
<dbReference type="Gene3D" id="3.40.50.880">
    <property type="match status" value="1"/>
</dbReference>
<dbReference type="PRINTS" id="PR00097">
    <property type="entry name" value="ANTSNTHASEII"/>
</dbReference>
<dbReference type="PRINTS" id="PR00096">
    <property type="entry name" value="GATASE"/>
</dbReference>
<dbReference type="AlphaFoldDB" id="E0XPK6"/>
<dbReference type="CDD" id="cd01743">
    <property type="entry name" value="GATase1_Anthranilate_Synthase"/>
    <property type="match status" value="1"/>
</dbReference>
<keyword evidence="1" id="KW-0315">Glutamine amidotransferase</keyword>
<reference evidence="3" key="1">
    <citation type="journal article" date="2011" name="Environ. Microbiol.">
        <title>Time-series analyses of Monterey Bay coastal microbial picoplankton using a 'genome proxy' microarray.</title>
        <authorList>
            <person name="Rich V.I."/>
            <person name="Pham V.D."/>
            <person name="Eppley J."/>
            <person name="Shi Y."/>
            <person name="DeLong E.F."/>
        </authorList>
    </citation>
    <scope>NUCLEOTIDE SEQUENCE</scope>
</reference>
<dbReference type="InterPro" id="IPR050472">
    <property type="entry name" value="Anth_synth/Amidotransfase"/>
</dbReference>
<dbReference type="PROSITE" id="PS51273">
    <property type="entry name" value="GATASE_TYPE_1"/>
    <property type="match status" value="1"/>
</dbReference>
<dbReference type="MEROPS" id="C26.955"/>
<evidence type="ECO:0000313" key="3">
    <source>
        <dbReference type="EMBL" id="ADI16347.1"/>
    </source>
</evidence>
<dbReference type="GO" id="GO:0000162">
    <property type="term" value="P:L-tryptophan biosynthetic process"/>
    <property type="evidence" value="ECO:0007669"/>
    <property type="project" value="TreeGrafter"/>
</dbReference>
<feature type="domain" description="Glutamine amidotransferase" evidence="2">
    <location>
        <begin position="3"/>
        <end position="191"/>
    </location>
</feature>
<dbReference type="GO" id="GO:0005829">
    <property type="term" value="C:cytosol"/>
    <property type="evidence" value="ECO:0007669"/>
    <property type="project" value="TreeGrafter"/>
</dbReference>
<dbReference type="InterPro" id="IPR017926">
    <property type="entry name" value="GATASE"/>
</dbReference>
<name>E0XPK6_9BACT</name>
<dbReference type="FunFam" id="3.40.50.880:FF:000003">
    <property type="entry name" value="Anthranilate synthase component II"/>
    <property type="match status" value="1"/>
</dbReference>
<evidence type="ECO:0000259" key="2">
    <source>
        <dbReference type="Pfam" id="PF00117"/>
    </source>
</evidence>
<proteinExistence type="predicted"/>
<accession>E0XPK6</accession>
<dbReference type="InterPro" id="IPR029062">
    <property type="entry name" value="Class_I_gatase-like"/>
</dbReference>
<organism evidence="3">
    <name type="scientific">uncultured bacterium HF130_01F24</name>
    <dbReference type="NCBI Taxonomy" id="710814"/>
    <lineage>
        <taxon>Bacteria</taxon>
        <taxon>environmental samples</taxon>
    </lineage>
</organism>
<dbReference type="InterPro" id="IPR006221">
    <property type="entry name" value="TrpG/PapA_dom"/>
</dbReference>
<protein>
    <submittedName>
        <fullName evidence="3">Anthranilate/para-aminobenzoate synthases component II</fullName>
    </submittedName>
</protein>
<dbReference type="SUPFAM" id="SSF52317">
    <property type="entry name" value="Class I glutamine amidotransferase-like"/>
    <property type="match status" value="1"/>
</dbReference>
<dbReference type="PANTHER" id="PTHR43418">
    <property type="entry name" value="MULTIFUNCTIONAL TRYPTOPHAN BIOSYNTHESIS PROTEIN-RELATED"/>
    <property type="match status" value="1"/>
</dbReference>
<dbReference type="PANTHER" id="PTHR43418:SF4">
    <property type="entry name" value="MULTIFUNCTIONAL TRYPTOPHAN BIOSYNTHESIS PROTEIN"/>
    <property type="match status" value="1"/>
</dbReference>
<dbReference type="EMBL" id="GU474835">
    <property type="protein sequence ID" value="ADI16347.1"/>
    <property type="molecule type" value="Genomic_DNA"/>
</dbReference>
<dbReference type="PRINTS" id="PR00099">
    <property type="entry name" value="CPSGATASE"/>
</dbReference>
<dbReference type="NCBIfam" id="TIGR00566">
    <property type="entry name" value="trpG_papA"/>
    <property type="match status" value="1"/>
</dbReference>
<evidence type="ECO:0000256" key="1">
    <source>
        <dbReference type="ARBA" id="ARBA00022962"/>
    </source>
</evidence>